<reference evidence="10" key="5">
    <citation type="submission" date="2025-09" db="UniProtKB">
        <authorList>
            <consortium name="Ensembl"/>
        </authorList>
    </citation>
    <scope>IDENTIFICATION</scope>
</reference>
<dbReference type="SUPFAM" id="SSF57667">
    <property type="entry name" value="beta-beta-alpha zinc fingers"/>
    <property type="match status" value="1"/>
</dbReference>
<evidence type="ECO:0000256" key="4">
    <source>
        <dbReference type="ARBA" id="ARBA00022771"/>
    </source>
</evidence>
<reference evidence="11" key="3">
    <citation type="submission" date="2018-12" db="EMBL/GenBank/DDBJ databases">
        <title>G10K-VGP greater horseshoe bat female genome, primary haplotype.</title>
        <authorList>
            <person name="Teeling E."/>
            <person name="Myers G."/>
            <person name="Vernes S."/>
            <person name="Pippel M."/>
            <person name="Winkler S."/>
            <person name="Fedrigo O."/>
            <person name="Rhie A."/>
            <person name="Koren S."/>
            <person name="Phillippy A."/>
            <person name="Lewin H."/>
            <person name="Damas J."/>
            <person name="Howe K."/>
            <person name="Mountcastle J."/>
            <person name="Jarvis E.D."/>
        </authorList>
    </citation>
    <scope>NUCLEOTIDE SEQUENCE [LARGE SCALE GENOMIC DNA]</scope>
</reference>
<feature type="region of interest" description="Disordered" evidence="9">
    <location>
        <begin position="419"/>
        <end position="549"/>
    </location>
</feature>
<keyword evidence="7" id="KW-0804">Transcription</keyword>
<dbReference type="GO" id="GO:0000981">
    <property type="term" value="F:DNA-binding transcription factor activity, RNA polymerase II-specific"/>
    <property type="evidence" value="ECO:0007669"/>
    <property type="project" value="TreeGrafter"/>
</dbReference>
<feature type="compositionally biased region" description="Acidic residues" evidence="9">
    <location>
        <begin position="37"/>
        <end position="54"/>
    </location>
</feature>
<proteinExistence type="predicted"/>
<dbReference type="GO" id="GO:0008270">
    <property type="term" value="F:zinc ion binding"/>
    <property type="evidence" value="ECO:0007669"/>
    <property type="project" value="UniProtKB-KW"/>
</dbReference>
<name>A0A671F9S4_RHIFE</name>
<reference evidence="10 11" key="1">
    <citation type="journal article" date="2015" name="Annu Rev Anim Biosci">
        <title>The Genome 10K Project: a way forward.</title>
        <authorList>
            <person name="Koepfli K.P."/>
            <person name="Paten B."/>
            <person name="O'Brien S.J."/>
            <person name="Koepfli K.P."/>
            <person name="Paten B."/>
            <person name="Antunes A."/>
            <person name="Belov K."/>
            <person name="Bustamante C."/>
            <person name="Castoe T.A."/>
            <person name="Clawson H."/>
            <person name="Crawford A.J."/>
            <person name="Diekhans M."/>
            <person name="Distel D."/>
            <person name="Durbin R."/>
            <person name="Earl D."/>
            <person name="Fujita M.K."/>
            <person name="Gamble T."/>
            <person name="Georges A."/>
            <person name="Gemmell N."/>
            <person name="Gilbert M.T."/>
            <person name="Graves J.M."/>
            <person name="Green R.E."/>
            <person name="Hickey G."/>
            <person name="Jarvis E.D."/>
            <person name="Johnson W."/>
            <person name="Komissarov A."/>
            <person name="Korf I."/>
            <person name="Kuhn R."/>
            <person name="Larkin D.M."/>
            <person name="Lewin H."/>
            <person name="Lopez J.V."/>
            <person name="Ma J."/>
            <person name="Marques-Bonet T."/>
            <person name="Miller W."/>
            <person name="Murphy R."/>
            <person name="Pevzner P."/>
            <person name="Shapiro B."/>
            <person name="Steiner C."/>
            <person name="Tamazian G."/>
            <person name="Venkatesh B."/>
            <person name="Wang J."/>
            <person name="Wayne R."/>
            <person name="Wiley E."/>
            <person name="Yang H."/>
            <person name="Zhang G."/>
            <person name="Haussler D."/>
            <person name="Ryder O."/>
            <person name="O'Brien S.J."/>
        </authorList>
    </citation>
    <scope>NUCLEOTIDE SEQUENCE</scope>
</reference>
<dbReference type="PANTHER" id="PTHR45944">
    <property type="entry name" value="SCHNURRI, ISOFORM F"/>
    <property type="match status" value="1"/>
</dbReference>
<dbReference type="Proteomes" id="UP000472240">
    <property type="component" value="Chromosome 9"/>
</dbReference>
<dbReference type="InParanoid" id="A0A671F9S4"/>
<dbReference type="GO" id="GO:0000978">
    <property type="term" value="F:RNA polymerase II cis-regulatory region sequence-specific DNA binding"/>
    <property type="evidence" value="ECO:0007669"/>
    <property type="project" value="TreeGrafter"/>
</dbReference>
<organism evidence="10 11">
    <name type="scientific">Rhinolophus ferrumequinum</name>
    <name type="common">Greater horseshoe bat</name>
    <dbReference type="NCBI Taxonomy" id="59479"/>
    <lineage>
        <taxon>Eukaryota</taxon>
        <taxon>Metazoa</taxon>
        <taxon>Chordata</taxon>
        <taxon>Craniata</taxon>
        <taxon>Vertebrata</taxon>
        <taxon>Euteleostomi</taxon>
        <taxon>Mammalia</taxon>
        <taxon>Eutheria</taxon>
        <taxon>Laurasiatheria</taxon>
        <taxon>Chiroptera</taxon>
        <taxon>Yinpterochiroptera</taxon>
        <taxon>Rhinolophoidea</taxon>
        <taxon>Rhinolophidae</taxon>
        <taxon>Rhinolophinae</taxon>
        <taxon>Rhinolophus</taxon>
    </lineage>
</organism>
<dbReference type="GeneTree" id="ENSGT00940000158242"/>
<accession>A0A671F9S4</accession>
<keyword evidence="11" id="KW-1185">Reference proteome</keyword>
<keyword evidence="6" id="KW-0805">Transcription regulation</keyword>
<evidence type="ECO:0000256" key="9">
    <source>
        <dbReference type="SAM" id="MobiDB-lite"/>
    </source>
</evidence>
<keyword evidence="5" id="KW-0862">Zinc</keyword>
<dbReference type="InterPro" id="IPR036236">
    <property type="entry name" value="Znf_C2H2_sf"/>
</dbReference>
<evidence type="ECO:0000313" key="10">
    <source>
        <dbReference type="Ensembl" id="ENSRFEP00010022422.1"/>
    </source>
</evidence>
<dbReference type="InterPro" id="IPR051969">
    <property type="entry name" value="Zinc-finger_DNA-bd_regulators"/>
</dbReference>
<keyword evidence="3" id="KW-0677">Repeat</keyword>
<evidence type="ECO:0000313" key="11">
    <source>
        <dbReference type="Proteomes" id="UP000472240"/>
    </source>
</evidence>
<keyword evidence="2" id="KW-0479">Metal-binding</keyword>
<evidence type="ECO:0000256" key="7">
    <source>
        <dbReference type="ARBA" id="ARBA00023163"/>
    </source>
</evidence>
<evidence type="ECO:0008006" key="12">
    <source>
        <dbReference type="Google" id="ProtNLM"/>
    </source>
</evidence>
<feature type="region of interest" description="Disordered" evidence="9">
    <location>
        <begin position="123"/>
        <end position="174"/>
    </location>
</feature>
<dbReference type="Ensembl" id="ENSRFET00010024404.1">
    <property type="protein sequence ID" value="ENSRFEP00010022422.1"/>
    <property type="gene ID" value="ENSRFEG00010015003.1"/>
</dbReference>
<evidence type="ECO:0000256" key="2">
    <source>
        <dbReference type="ARBA" id="ARBA00022723"/>
    </source>
</evidence>
<reference evidence="10" key="4">
    <citation type="submission" date="2025-08" db="UniProtKB">
        <authorList>
            <consortium name="Ensembl"/>
        </authorList>
    </citation>
    <scope>IDENTIFICATION</scope>
</reference>
<dbReference type="Gene3D" id="3.30.160.60">
    <property type="entry name" value="Classic Zinc Finger"/>
    <property type="match status" value="1"/>
</dbReference>
<sequence length="549" mass="57929">MLKKHIRTHTDVRPYHCTYCNFSFKTKAVWIRLDESDGADEDDNENEDEDEDSQAESVVSAGPSVTASPQHLPSRSSLQDSVSADEDSRITDCFPGLHTDPMDVLPRALPTKMTVLSTVQSDYGRKTEVPARARQHAAQDEEETAAPTDASRSPEAAPTSPCHRMSVDYPESEESLSSVARKALPSVRLLPPAAEHSPLTATGIPSVASPQSDAQGEKQQVTLAPTPGLPSPQTHLFSHLPLHSQQQSRTPYNMVPVGGIHVVPGGLTYSTFVPIQAGPMQLTIPAVNVIHRTVGTPGDTITEVSGTTNPAGVAELSSVVPCIPIGQIRVPGLQSLSTPGLQSLPSLSMETVNIVGLANTNIAPQVHPPGLALNAVGLQVLAAKPPSQSSPTPQAHVPGLQILNIALPTLIPSVSQVTVDAQGAPETPASQNRAREAHPRPTSVASASQGSRTASPQDPPAPARDHAGLEGSSQMDTGKAASVNHEKPKHELPSVQGKPASVSEPLLKAQPPVFPELSGQRTLSPDRPMPRPTALSRSDDDEDRLVIAT</sequence>
<protein>
    <recommendedName>
        <fullName evidence="12">HIVEP zinc finger 1</fullName>
    </recommendedName>
</protein>
<reference evidence="10 11" key="2">
    <citation type="journal article" date="2018" name="Annu Rev Anim Biosci">
        <title>Bat Biology, Genomes, and the Bat1K Project: To Generate Chromosome-Level Genomes for All Living Bat Species.</title>
        <authorList>
            <person name="Teeling E.C."/>
            <person name="Vernes S.C."/>
            <person name="Davalos L.M."/>
            <person name="Ray D.A."/>
            <person name="Gilbert M.T.P."/>
            <person name="Myers E."/>
        </authorList>
    </citation>
    <scope>NUCLEOTIDE SEQUENCE</scope>
</reference>
<evidence type="ECO:0000256" key="1">
    <source>
        <dbReference type="ARBA" id="ARBA00004123"/>
    </source>
</evidence>
<feature type="compositionally biased region" description="Polar residues" evidence="9">
    <location>
        <begin position="208"/>
        <end position="223"/>
    </location>
</feature>
<feature type="region of interest" description="Disordered" evidence="9">
    <location>
        <begin position="37"/>
        <end position="99"/>
    </location>
</feature>
<evidence type="ECO:0000256" key="5">
    <source>
        <dbReference type="ARBA" id="ARBA00022833"/>
    </source>
</evidence>
<comment type="subcellular location">
    <subcellularLocation>
        <location evidence="1">Nucleus</location>
    </subcellularLocation>
</comment>
<dbReference type="OMA" id="CETHQEQ"/>
<evidence type="ECO:0000256" key="3">
    <source>
        <dbReference type="ARBA" id="ARBA00022737"/>
    </source>
</evidence>
<feature type="region of interest" description="Disordered" evidence="9">
    <location>
        <begin position="196"/>
        <end position="236"/>
    </location>
</feature>
<evidence type="ECO:0000256" key="8">
    <source>
        <dbReference type="ARBA" id="ARBA00023242"/>
    </source>
</evidence>
<dbReference type="GO" id="GO:0005634">
    <property type="term" value="C:nucleus"/>
    <property type="evidence" value="ECO:0007669"/>
    <property type="project" value="UniProtKB-SubCell"/>
</dbReference>
<evidence type="ECO:0000256" key="6">
    <source>
        <dbReference type="ARBA" id="ARBA00023015"/>
    </source>
</evidence>
<dbReference type="PANTHER" id="PTHR45944:SF3">
    <property type="entry name" value="ZINC FINGER PROTEIN 40"/>
    <property type="match status" value="1"/>
</dbReference>
<feature type="compositionally biased region" description="Polar residues" evidence="9">
    <location>
        <begin position="63"/>
        <end position="82"/>
    </location>
</feature>
<keyword evidence="4" id="KW-0863">Zinc-finger</keyword>
<feature type="compositionally biased region" description="Polar residues" evidence="9">
    <location>
        <begin position="443"/>
        <end position="456"/>
    </location>
</feature>
<dbReference type="AlphaFoldDB" id="A0A671F9S4"/>
<keyword evidence="8" id="KW-0539">Nucleus</keyword>